<accession>E3SSM2</accession>
<dbReference type="OrthoDB" id="21896at10239"/>
<feature type="region of interest" description="Disordered" evidence="1">
    <location>
        <begin position="362"/>
        <end position="383"/>
    </location>
</feature>
<feature type="domain" description="D-alanyl-D-alanine carboxypeptidase-like core" evidence="2">
    <location>
        <begin position="388"/>
        <end position="479"/>
    </location>
</feature>
<keyword evidence="4" id="KW-1185">Reference proteome</keyword>
<dbReference type="Pfam" id="PF02557">
    <property type="entry name" value="VanY"/>
    <property type="match status" value="1"/>
</dbReference>
<feature type="region of interest" description="Disordered" evidence="1">
    <location>
        <begin position="509"/>
        <end position="560"/>
    </location>
</feature>
<dbReference type="InterPro" id="IPR003709">
    <property type="entry name" value="VanY-like_core_dom"/>
</dbReference>
<protein>
    <submittedName>
        <fullName evidence="3">Peptidase M15B and M15C</fullName>
    </submittedName>
</protein>
<dbReference type="EMBL" id="GU075905">
    <property type="protein sequence ID" value="ADO99800.1"/>
    <property type="molecule type" value="Genomic_DNA"/>
</dbReference>
<name>E3SSM2_9CAUD</name>
<evidence type="ECO:0000256" key="1">
    <source>
        <dbReference type="SAM" id="MobiDB-lite"/>
    </source>
</evidence>
<evidence type="ECO:0000313" key="4">
    <source>
        <dbReference type="Proteomes" id="UP000006538"/>
    </source>
</evidence>
<dbReference type="RefSeq" id="YP_004323391.1">
    <property type="nucleotide sequence ID" value="NC_015284.1"/>
</dbReference>
<evidence type="ECO:0000313" key="3">
    <source>
        <dbReference type="EMBL" id="ADO99800.1"/>
    </source>
</evidence>
<evidence type="ECO:0000259" key="2">
    <source>
        <dbReference type="Pfam" id="PF02557"/>
    </source>
</evidence>
<reference evidence="3 4" key="1">
    <citation type="journal article" date="2010" name="Environ. Microbiol.">
        <title>Genomic analysis of oceanic cyanobacterial myoviruses compared with T4-like myoviruses from diverse hosts and environments.</title>
        <authorList>
            <person name="Sullivan M.B."/>
            <person name="Huang K.H."/>
            <person name="Ignacio-Espinoza J.C."/>
            <person name="Berlin A.M."/>
            <person name="Kelly L."/>
            <person name="Weigele P.R."/>
            <person name="DeFrancesco A.S."/>
            <person name="Kern S.E."/>
            <person name="Thompson L.R."/>
            <person name="Young S."/>
            <person name="Yandava C."/>
            <person name="Fu R."/>
            <person name="Krastins B."/>
            <person name="Chase M."/>
            <person name="Sarracino D."/>
            <person name="Osburne M.S."/>
            <person name="Henn M.R."/>
            <person name="Chisholm S.W."/>
        </authorList>
    </citation>
    <scope>NUCLEOTIDE SEQUENCE [LARGE SCALE GENOMIC DNA]</scope>
    <source>
        <strain evidence="3">M4-259</strain>
    </source>
</reference>
<dbReference type="CDD" id="cd14814">
    <property type="entry name" value="Peptidase_M15"/>
    <property type="match status" value="1"/>
</dbReference>
<dbReference type="GO" id="GO:0006508">
    <property type="term" value="P:proteolysis"/>
    <property type="evidence" value="ECO:0007669"/>
    <property type="project" value="InterPro"/>
</dbReference>
<sequence length="610" mass="64865">MDTSVITSFFKKAAKNLAVGIAGAIESSDDTKLVPAIAPIPVEAVDKSYGTTTPIEKPENEDKYEEVVLEAIKEVAQQRNLPYEKKPEVALEKGGIVKRETIAKVGEKEPEIVQPVKDYGESVEQIYKQGASLIISSSLGFLKTLPPSPAKASVIAEANRLKGIFGIAETPKPQATIGLKAPLVWWGGKKQTATGAPVTKTTEQTPEKSTRSFMGNPMRMLKNLKKTGSKGLKLLKKYGGKAGKGIRKVAASGTKLVKGAKKASMALLKKGSKKIATKLGGKAVAKVGAKALGKGLLKKIPFVGLGAGLLFAGQRLMAGDFKGAALEAMSGAASMIPGAGTAISIGLDATLAAKDMGVLPGQKKAEDQVGAAPAPDPSRDMYGRPIILNPPTMKAWKKAVNRAAKDGINLPMSVSSSYRSPEQQQALINAAEAGDENAINPAPVGQSPHGQGWAIDIDFYSKANEWMREKGKKFGFEWQGEGDPVHFDYENNEKNDKWLQPGKNKWIPNIDPVTSETKSSGAVKTASGTGSVVSAPSGSGSKETLNEQPVTQGSKDSSGNVVVAPRVVPVNMPPKEVLVYKWMDQHEIDEQIELQIGPMDKTSNYVLKYK</sequence>
<dbReference type="GeneID" id="10327893"/>
<organism evidence="3 4">
    <name type="scientific">Prochlorococcus phage P-HM2</name>
    <dbReference type="NCBI Taxonomy" id="445696"/>
    <lineage>
        <taxon>Viruses</taxon>
        <taxon>Duplodnaviria</taxon>
        <taxon>Heunggongvirae</taxon>
        <taxon>Uroviricota</taxon>
        <taxon>Caudoviricetes</taxon>
        <taxon>Eurybiavirus</taxon>
        <taxon>Eurybiavirus PHM2</taxon>
    </lineage>
</organism>
<dbReference type="KEGG" id="vg:10327893"/>
<proteinExistence type="predicted"/>
<dbReference type="GO" id="GO:0008233">
    <property type="term" value="F:peptidase activity"/>
    <property type="evidence" value="ECO:0007669"/>
    <property type="project" value="InterPro"/>
</dbReference>
<gene>
    <name evidence="3" type="ORF">PHM2_022</name>
</gene>
<dbReference type="InterPro" id="IPR009045">
    <property type="entry name" value="Zn_M74/Hedgehog-like"/>
</dbReference>
<feature type="compositionally biased region" description="Polar residues" evidence="1">
    <location>
        <begin position="542"/>
        <end position="560"/>
    </location>
</feature>
<feature type="compositionally biased region" description="Polar residues" evidence="1">
    <location>
        <begin position="512"/>
        <end position="522"/>
    </location>
</feature>
<feature type="compositionally biased region" description="Low complexity" evidence="1">
    <location>
        <begin position="526"/>
        <end position="541"/>
    </location>
</feature>
<dbReference type="Proteomes" id="UP000006538">
    <property type="component" value="Segment"/>
</dbReference>
<dbReference type="Gene3D" id="3.30.1380.10">
    <property type="match status" value="1"/>
</dbReference>
<dbReference type="SUPFAM" id="SSF55166">
    <property type="entry name" value="Hedgehog/DD-peptidase"/>
    <property type="match status" value="1"/>
</dbReference>